<evidence type="ECO:0000313" key="2">
    <source>
        <dbReference type="Proteomes" id="UP001211866"/>
    </source>
</evidence>
<proteinExistence type="predicted"/>
<reference evidence="1 2" key="1">
    <citation type="submission" date="2022-05" db="EMBL/GenBank/DDBJ databases">
        <title>Complete sequence of strain NY11312.</title>
        <authorList>
            <person name="Zhou D."/>
        </authorList>
    </citation>
    <scope>NUCLEOTIDE SEQUENCE [LARGE SCALE GENOMIC DNA]</scope>
    <source>
        <strain evidence="1 2">NY11312</strain>
    </source>
</reference>
<keyword evidence="2" id="KW-1185">Reference proteome</keyword>
<dbReference type="NCBIfam" id="TIGR03661">
    <property type="entry name" value="T1SS_VCA0849"/>
    <property type="match status" value="1"/>
</dbReference>
<dbReference type="InterPro" id="IPR019960">
    <property type="entry name" value="T1SS_VCA0849"/>
</dbReference>
<name>A0ABY7NAE1_ALCFA</name>
<sequence>MDFGDAGTDTLDITDLLSGHDLNNGDLSQYLTVSRSDSGKMEIGISSQGNGQIDQKIILDNIDFDAEKAAQIANSLKDGTLKSSDF</sequence>
<accession>A0ABY7NAE1</accession>
<protein>
    <submittedName>
        <fullName evidence="1">Type I secretion C-terminal target domain-containing protein</fullName>
    </submittedName>
</protein>
<gene>
    <name evidence="1" type="ORF">M2J83_20595</name>
</gene>
<organism evidence="1 2">
    <name type="scientific">Alcaligenes faecalis</name>
    <dbReference type="NCBI Taxonomy" id="511"/>
    <lineage>
        <taxon>Bacteria</taxon>
        <taxon>Pseudomonadati</taxon>
        <taxon>Pseudomonadota</taxon>
        <taxon>Betaproteobacteria</taxon>
        <taxon>Burkholderiales</taxon>
        <taxon>Alcaligenaceae</taxon>
        <taxon>Alcaligenes</taxon>
    </lineage>
</organism>
<dbReference type="Proteomes" id="UP001211866">
    <property type="component" value="Chromosome"/>
</dbReference>
<evidence type="ECO:0000313" key="1">
    <source>
        <dbReference type="EMBL" id="WBM40398.1"/>
    </source>
</evidence>
<dbReference type="EMBL" id="CP096916">
    <property type="protein sequence ID" value="WBM40398.1"/>
    <property type="molecule type" value="Genomic_DNA"/>
</dbReference>